<evidence type="ECO:0000313" key="9">
    <source>
        <dbReference type="EnsemblMetazoa" id="KAF7488722.1"/>
    </source>
</evidence>
<reference evidence="10" key="1">
    <citation type="journal article" date="2020" name="PLoS Negl. Trop. Dis.">
        <title>High-quality nuclear genome for Sarcoptes scabiei-A critical resource for a neglected parasite.</title>
        <authorList>
            <person name="Korhonen P.K."/>
            <person name="Gasser R.B."/>
            <person name="Ma G."/>
            <person name="Wang T."/>
            <person name="Stroehlein A.J."/>
            <person name="Young N.D."/>
            <person name="Ang C.S."/>
            <person name="Fernando D.D."/>
            <person name="Lu H.C."/>
            <person name="Taylor S."/>
            <person name="Reynolds S.L."/>
            <person name="Mofiz E."/>
            <person name="Najaraj S.H."/>
            <person name="Gowda H."/>
            <person name="Madugundu A."/>
            <person name="Renuse S."/>
            <person name="Holt D."/>
            <person name="Pandey A."/>
            <person name="Papenfuss A.T."/>
            <person name="Fischer K."/>
        </authorList>
    </citation>
    <scope>NUCLEOTIDE SEQUENCE [LARGE SCALE GENOMIC DNA]</scope>
</reference>
<evidence type="ECO:0000256" key="7">
    <source>
        <dbReference type="SAM" id="Phobius"/>
    </source>
</evidence>
<dbReference type="EnsemblMetazoa" id="SSS_6467s_mrna">
    <property type="protein sequence ID" value="KAF7488722.1"/>
    <property type="gene ID" value="SSS_6467"/>
</dbReference>
<feature type="compositionally biased region" description="Low complexity" evidence="6">
    <location>
        <begin position="12"/>
        <end position="24"/>
    </location>
</feature>
<accession>A0A834R410</accession>
<gene>
    <name evidence="8" type="ORF">SSS_6467</name>
</gene>
<comment type="similarity">
    <text evidence="2">Belongs to the TMCO4 family.</text>
</comment>
<proteinExistence type="inferred from homology"/>
<evidence type="ECO:0000313" key="10">
    <source>
        <dbReference type="Proteomes" id="UP000070412"/>
    </source>
</evidence>
<evidence type="ECO:0000256" key="2">
    <source>
        <dbReference type="ARBA" id="ARBA00009824"/>
    </source>
</evidence>
<keyword evidence="10" id="KW-1185">Reference proteome</keyword>
<dbReference type="PANTHER" id="PTHR17920">
    <property type="entry name" value="TRANSMEMBRANE AND COILED-COIL DOMAIN-CONTAINING PROTEIN 4 TMCO4"/>
    <property type="match status" value="1"/>
</dbReference>
<dbReference type="PANTHER" id="PTHR17920:SF3">
    <property type="entry name" value="TRANSMEMBRANE AND COILED-COIL DOMAIN-CONTAINING PROTEIN 4"/>
    <property type="match status" value="1"/>
</dbReference>
<evidence type="ECO:0000313" key="8">
    <source>
        <dbReference type="EMBL" id="KAF7488722.1"/>
    </source>
</evidence>
<dbReference type="SUPFAM" id="SSF53474">
    <property type="entry name" value="alpha/beta-Hydrolases"/>
    <property type="match status" value="1"/>
</dbReference>
<evidence type="ECO:0000256" key="1">
    <source>
        <dbReference type="ARBA" id="ARBA00004141"/>
    </source>
</evidence>
<organism evidence="8">
    <name type="scientific">Sarcoptes scabiei</name>
    <name type="common">Itch mite</name>
    <name type="synonym">Acarus scabiei</name>
    <dbReference type="NCBI Taxonomy" id="52283"/>
    <lineage>
        <taxon>Eukaryota</taxon>
        <taxon>Metazoa</taxon>
        <taxon>Ecdysozoa</taxon>
        <taxon>Arthropoda</taxon>
        <taxon>Chelicerata</taxon>
        <taxon>Arachnida</taxon>
        <taxon>Acari</taxon>
        <taxon>Acariformes</taxon>
        <taxon>Sarcoptiformes</taxon>
        <taxon>Astigmata</taxon>
        <taxon>Psoroptidia</taxon>
        <taxon>Sarcoptoidea</taxon>
        <taxon>Sarcoptidae</taxon>
        <taxon>Sarcoptinae</taxon>
        <taxon>Sarcoptes</taxon>
    </lineage>
</organism>
<reference evidence="8" key="2">
    <citation type="submission" date="2020-01" db="EMBL/GenBank/DDBJ databases">
        <authorList>
            <person name="Korhonen P.K.K."/>
            <person name="Guangxu M.G."/>
            <person name="Wang T.W."/>
            <person name="Stroehlein A.J.S."/>
            <person name="Young N.D."/>
            <person name="Ang C.-S.A."/>
            <person name="Fernando D.W.F."/>
            <person name="Lu H.L."/>
            <person name="Taylor S.T."/>
            <person name="Ehtesham M.E.M."/>
            <person name="Najaraj S.H.N."/>
            <person name="Harsha G.H.G."/>
            <person name="Madugundu A.M."/>
            <person name="Renuse S.R."/>
            <person name="Holt D.H."/>
            <person name="Pandey A.P."/>
            <person name="Papenfuss A.P."/>
            <person name="Gasser R.B.G."/>
            <person name="Fischer K.F."/>
        </authorList>
    </citation>
    <scope>NUCLEOTIDE SEQUENCE</scope>
    <source>
        <strain evidence="8">SSS_KF_BRIS2020</strain>
    </source>
</reference>
<dbReference type="AlphaFoldDB" id="A0A834R410"/>
<dbReference type="Proteomes" id="UP000070412">
    <property type="component" value="Unassembled WGS sequence"/>
</dbReference>
<keyword evidence="4 7" id="KW-1133">Transmembrane helix</keyword>
<feature type="transmembrane region" description="Helical" evidence="7">
    <location>
        <begin position="284"/>
        <end position="309"/>
    </location>
</feature>
<dbReference type="OrthoDB" id="277931at2759"/>
<keyword evidence="3 7" id="KW-0812">Transmembrane</keyword>
<evidence type="ECO:0000256" key="6">
    <source>
        <dbReference type="SAM" id="MobiDB-lite"/>
    </source>
</evidence>
<evidence type="ECO:0000256" key="5">
    <source>
        <dbReference type="ARBA" id="ARBA00023136"/>
    </source>
</evidence>
<keyword evidence="5 7" id="KW-0472">Membrane</keyword>
<feature type="transmembrane region" description="Helical" evidence="7">
    <location>
        <begin position="398"/>
        <end position="421"/>
    </location>
</feature>
<comment type="subcellular location">
    <subcellularLocation>
        <location evidence="1">Membrane</location>
        <topology evidence="1">Multi-pass membrane protein</topology>
    </subcellularLocation>
</comment>
<reference evidence="9" key="3">
    <citation type="submission" date="2022-06" db="UniProtKB">
        <authorList>
            <consortium name="EnsemblMetazoa"/>
        </authorList>
    </citation>
    <scope>IDENTIFICATION</scope>
</reference>
<name>A0A834R410_SARSC</name>
<feature type="region of interest" description="Disordered" evidence="6">
    <location>
        <begin position="1"/>
        <end position="63"/>
    </location>
</feature>
<dbReference type="EMBL" id="WVUK01000065">
    <property type="protein sequence ID" value="KAF7488722.1"/>
    <property type="molecule type" value="Genomic_DNA"/>
</dbReference>
<dbReference type="InterPro" id="IPR007941">
    <property type="entry name" value="DUF726"/>
</dbReference>
<evidence type="ECO:0000256" key="3">
    <source>
        <dbReference type="ARBA" id="ARBA00022692"/>
    </source>
</evidence>
<dbReference type="Pfam" id="PF05277">
    <property type="entry name" value="DUF726"/>
    <property type="match status" value="1"/>
</dbReference>
<feature type="transmembrane region" description="Helical" evidence="7">
    <location>
        <begin position="247"/>
        <end position="272"/>
    </location>
</feature>
<evidence type="ECO:0000256" key="4">
    <source>
        <dbReference type="ARBA" id="ARBA00022989"/>
    </source>
</evidence>
<dbReference type="InterPro" id="IPR029058">
    <property type="entry name" value="AB_hydrolase_fold"/>
</dbReference>
<dbReference type="GO" id="GO:0016020">
    <property type="term" value="C:membrane"/>
    <property type="evidence" value="ECO:0007669"/>
    <property type="project" value="UniProtKB-SubCell"/>
</dbReference>
<sequence>MNLMEQEEYHQNNSIKSNDSSSQSPKFHRKHQSNLQSLIKNDEVRSSTESSANGSLSLSPLESSPFLSLSKNDGSLDEIPNRSSLIEILGDAGSYSLCVLCSLLFNKYFPEQCHRSYIERCLKDLVNYYKLPSKVLASMRVMLNDGDCADLNSFIKLIYEEMAKKEVFSNQIVDDLIIFAVKDGIYDARLRVIIIKLSNFIGSSYEYLELSENSLAEMLWVKMNNPYTNENDEENRKRQKNKKIKRFALIALASIGGGTILGLTGGLSAPLIAAGAAALTSGAAILGTHAGIAIIGSLFGVAGAGLAGYKMNKRVGNIEEFSFEKLSDNRHLTITIAISGWITKDSPDAFSKPWLSLLHSQEQYSLRYESSYLLELGRALDYFLGFAISMAAQEALKFTLLSGIMAAIAWPTTLLTISSVIDNPWGVCISRSAEVGKFLADILLSREQGQRPVSLIGFSLGARVIFFCLEELATRKNCEGIIEDIVLLGAPVSASPERWDKFMPIISGKLINGYCRDDWL</sequence>
<protein>
    <submittedName>
        <fullName evidence="8">Transmembrane and coiled-coil domain-containing protein 4</fullName>
    </submittedName>
</protein>